<comment type="caution">
    <text evidence="1">The sequence shown here is derived from an EMBL/GenBank/DDBJ whole genome shotgun (WGS) entry which is preliminary data.</text>
</comment>
<sequence>MHLTAARSLGTSWQMAAVKPRTTDPEDPLASVLWPWHRLAPTGPVLLCITCHQKPTFPKPKGDVLEVDPDAFPRARFLDEA</sequence>
<dbReference type="Proteomes" id="UP000014480">
    <property type="component" value="Unassembled WGS sequence"/>
</dbReference>
<accession>A0A484FJL8</accession>
<gene>
    <name evidence="1" type="ORF">Cob_v009044</name>
</gene>
<keyword evidence="2" id="KW-1185">Reference proteome</keyword>
<evidence type="ECO:0000313" key="1">
    <source>
        <dbReference type="EMBL" id="TDZ18038.1"/>
    </source>
</evidence>
<name>A0A484FJL8_COLOR</name>
<reference evidence="2" key="1">
    <citation type="journal article" date="2013" name="New Phytol.">
        <title>Comparative genomic and transcriptomic analyses reveal the hemibiotrophic stage shift of Colletotrichum fungi.</title>
        <authorList>
            <person name="Gan P."/>
            <person name="Ikeda K."/>
            <person name="Irieda H."/>
            <person name="Narusaka M."/>
            <person name="O'Connell R.J."/>
            <person name="Narusaka Y."/>
            <person name="Takano Y."/>
            <person name="Kubo Y."/>
            <person name="Shirasu K."/>
        </authorList>
    </citation>
    <scope>NUCLEOTIDE SEQUENCE [LARGE SCALE GENOMIC DNA]</scope>
    <source>
        <strain evidence="2">104-T / ATCC 96160 / CBS 514.97 / LARS 414 / MAFF 240422</strain>
    </source>
</reference>
<dbReference type="EMBL" id="AMCV02000025">
    <property type="protein sequence ID" value="TDZ18038.1"/>
    <property type="molecule type" value="Genomic_DNA"/>
</dbReference>
<reference evidence="2" key="2">
    <citation type="journal article" date="2019" name="Mol. Plant Microbe Interact.">
        <title>Genome sequence resources for four phytopathogenic fungi from the Colletotrichum orbiculare species complex.</title>
        <authorList>
            <person name="Gan P."/>
            <person name="Tsushima A."/>
            <person name="Narusaka M."/>
            <person name="Narusaka Y."/>
            <person name="Takano Y."/>
            <person name="Kubo Y."/>
            <person name="Shirasu K."/>
        </authorList>
    </citation>
    <scope>GENOME REANNOTATION</scope>
    <source>
        <strain evidence="2">104-T / ATCC 96160 / CBS 514.97 / LARS 414 / MAFF 240422</strain>
    </source>
</reference>
<proteinExistence type="predicted"/>
<evidence type="ECO:0000313" key="2">
    <source>
        <dbReference type="Proteomes" id="UP000014480"/>
    </source>
</evidence>
<organism evidence="1 2">
    <name type="scientific">Colletotrichum orbiculare (strain 104-T / ATCC 96160 / CBS 514.97 / LARS 414 / MAFF 240422)</name>
    <name type="common">Cucumber anthracnose fungus</name>
    <name type="synonym">Colletotrichum lagenarium</name>
    <dbReference type="NCBI Taxonomy" id="1213857"/>
    <lineage>
        <taxon>Eukaryota</taxon>
        <taxon>Fungi</taxon>
        <taxon>Dikarya</taxon>
        <taxon>Ascomycota</taxon>
        <taxon>Pezizomycotina</taxon>
        <taxon>Sordariomycetes</taxon>
        <taxon>Hypocreomycetidae</taxon>
        <taxon>Glomerellales</taxon>
        <taxon>Glomerellaceae</taxon>
        <taxon>Colletotrichum</taxon>
        <taxon>Colletotrichum orbiculare species complex</taxon>
    </lineage>
</organism>
<protein>
    <submittedName>
        <fullName evidence="1">Uncharacterized protein</fullName>
    </submittedName>
</protein>
<dbReference type="AlphaFoldDB" id="A0A484FJL8"/>